<dbReference type="PANTHER" id="PTHR12313">
    <property type="entry name" value="E3 UBIQUITIN-PROTEIN LIGASE RNF5-RELATED"/>
    <property type="match status" value="1"/>
</dbReference>
<dbReference type="PROSITE" id="PS50089">
    <property type="entry name" value="ZF_RING_2"/>
    <property type="match status" value="1"/>
</dbReference>
<dbReference type="GO" id="GO:0008270">
    <property type="term" value="F:zinc ion binding"/>
    <property type="evidence" value="ECO:0007669"/>
    <property type="project" value="UniProtKB-KW"/>
</dbReference>
<dbReference type="STRING" id="906689.A0A2I0WHQ5"/>
<evidence type="ECO:0000256" key="8">
    <source>
        <dbReference type="ARBA" id="ARBA00022833"/>
    </source>
</evidence>
<keyword evidence="9" id="KW-0472">Membrane</keyword>
<evidence type="ECO:0000256" key="12">
    <source>
        <dbReference type="SAM" id="MobiDB-lite"/>
    </source>
</evidence>
<dbReference type="InterPro" id="IPR013083">
    <property type="entry name" value="Znf_RING/FYVE/PHD"/>
</dbReference>
<dbReference type="GO" id="GO:0006511">
    <property type="term" value="P:ubiquitin-dependent protein catabolic process"/>
    <property type="evidence" value="ECO:0007669"/>
    <property type="project" value="UniProtKB-UniRule"/>
</dbReference>
<dbReference type="Proteomes" id="UP000233837">
    <property type="component" value="Unassembled WGS sequence"/>
</dbReference>
<dbReference type="InterPro" id="IPR017907">
    <property type="entry name" value="Znf_RING_CS"/>
</dbReference>
<proteinExistence type="predicted"/>
<comment type="catalytic activity">
    <reaction evidence="1 11">
        <text>S-ubiquitinyl-[E2 ubiquitin-conjugating enzyme]-L-cysteine + [acceptor protein]-L-lysine = [E2 ubiquitin-conjugating enzyme]-L-cysteine + N(6)-ubiquitinyl-[acceptor protein]-L-lysine.</text>
        <dbReference type="EC" id="2.3.2.27"/>
    </reaction>
</comment>
<dbReference type="SUPFAM" id="SSF57850">
    <property type="entry name" value="RING/U-box"/>
    <property type="match status" value="1"/>
</dbReference>
<keyword evidence="5 11" id="KW-0479">Metal-binding</keyword>
<evidence type="ECO:0000256" key="2">
    <source>
        <dbReference type="ARBA" id="ARBA00004308"/>
    </source>
</evidence>
<evidence type="ECO:0000256" key="11">
    <source>
        <dbReference type="RuleBase" id="RU369090"/>
    </source>
</evidence>
<keyword evidence="6 10" id="KW-0863">Zinc-finger</keyword>
<evidence type="ECO:0000256" key="1">
    <source>
        <dbReference type="ARBA" id="ARBA00000900"/>
    </source>
</evidence>
<comment type="domain">
    <text evidence="11">The RING-type zinc finger domain is responsible for E3 ligase activity.</text>
</comment>
<keyword evidence="11" id="KW-0256">Endoplasmic reticulum</keyword>
<gene>
    <name evidence="14" type="primary">RMA1</name>
    <name evidence="14" type="ORF">MA16_Dca022445</name>
</gene>
<reference evidence="14 15" key="2">
    <citation type="journal article" date="2017" name="Nature">
        <title>The Apostasia genome and the evolution of orchids.</title>
        <authorList>
            <person name="Zhang G.Q."/>
            <person name="Liu K.W."/>
            <person name="Li Z."/>
            <person name="Lohaus R."/>
            <person name="Hsiao Y.Y."/>
            <person name="Niu S.C."/>
            <person name="Wang J.Y."/>
            <person name="Lin Y.C."/>
            <person name="Xu Q."/>
            <person name="Chen L.J."/>
            <person name="Yoshida K."/>
            <person name="Fujiwara S."/>
            <person name="Wang Z.W."/>
            <person name="Zhang Y.Q."/>
            <person name="Mitsuda N."/>
            <person name="Wang M."/>
            <person name="Liu G.H."/>
            <person name="Pecoraro L."/>
            <person name="Huang H.X."/>
            <person name="Xiao X.J."/>
            <person name="Lin M."/>
            <person name="Wu X.Y."/>
            <person name="Wu W.L."/>
            <person name="Chen Y.Y."/>
            <person name="Chang S.B."/>
            <person name="Sakamoto S."/>
            <person name="Ohme-Takagi M."/>
            <person name="Yagi M."/>
            <person name="Zeng S.J."/>
            <person name="Shen C.Y."/>
            <person name="Yeh C.M."/>
            <person name="Luo Y.B."/>
            <person name="Tsai W.C."/>
            <person name="Van de Peer Y."/>
            <person name="Liu Z.J."/>
        </authorList>
    </citation>
    <scope>NUCLEOTIDE SEQUENCE [LARGE SCALE GENOMIC DNA]</scope>
    <source>
        <tissue evidence="14">The whole plant</tissue>
    </source>
</reference>
<dbReference type="GO" id="GO:0016567">
    <property type="term" value="P:protein ubiquitination"/>
    <property type="evidence" value="ECO:0007669"/>
    <property type="project" value="UniProtKB-UniPathway"/>
</dbReference>
<evidence type="ECO:0000256" key="5">
    <source>
        <dbReference type="ARBA" id="ARBA00022723"/>
    </source>
</evidence>
<dbReference type="Gene3D" id="3.30.40.10">
    <property type="entry name" value="Zinc/RING finger domain, C3HC4 (zinc finger)"/>
    <property type="match status" value="1"/>
</dbReference>
<protein>
    <recommendedName>
        <fullName evidence="11">E3 ubiquitin-protein ligase RMA</fullName>
        <ecNumber evidence="11">2.3.2.27</ecNumber>
    </recommendedName>
    <alternativeName>
        <fullName evidence="11">Protein RING membrane-anchor</fullName>
    </alternativeName>
    <alternativeName>
        <fullName evidence="11">RING-type E3 ubiquitin transferase RMA</fullName>
    </alternativeName>
</protein>
<dbReference type="InterPro" id="IPR001841">
    <property type="entry name" value="Znf_RING"/>
</dbReference>
<evidence type="ECO:0000256" key="4">
    <source>
        <dbReference type="ARBA" id="ARBA00022679"/>
    </source>
</evidence>
<organism evidence="14 15">
    <name type="scientific">Dendrobium catenatum</name>
    <dbReference type="NCBI Taxonomy" id="906689"/>
    <lineage>
        <taxon>Eukaryota</taxon>
        <taxon>Viridiplantae</taxon>
        <taxon>Streptophyta</taxon>
        <taxon>Embryophyta</taxon>
        <taxon>Tracheophyta</taxon>
        <taxon>Spermatophyta</taxon>
        <taxon>Magnoliopsida</taxon>
        <taxon>Liliopsida</taxon>
        <taxon>Asparagales</taxon>
        <taxon>Orchidaceae</taxon>
        <taxon>Epidendroideae</taxon>
        <taxon>Malaxideae</taxon>
        <taxon>Dendrobiinae</taxon>
        <taxon>Dendrobium</taxon>
    </lineage>
</organism>
<evidence type="ECO:0000256" key="7">
    <source>
        <dbReference type="ARBA" id="ARBA00022786"/>
    </source>
</evidence>
<comment type="pathway">
    <text evidence="3 11">Protein modification; protein ubiquitination.</text>
</comment>
<dbReference type="InterPro" id="IPR018957">
    <property type="entry name" value="Znf_C3HC4_RING-type"/>
</dbReference>
<feature type="compositionally biased region" description="Polar residues" evidence="12">
    <location>
        <begin position="1"/>
        <end position="10"/>
    </location>
</feature>
<comment type="function">
    <text evidence="11">E3 ubiquitin-protein ligase.</text>
</comment>
<feature type="region of interest" description="Disordered" evidence="12">
    <location>
        <begin position="1"/>
        <end position="23"/>
    </location>
</feature>
<evidence type="ECO:0000256" key="3">
    <source>
        <dbReference type="ARBA" id="ARBA00004906"/>
    </source>
</evidence>
<evidence type="ECO:0000313" key="14">
    <source>
        <dbReference type="EMBL" id="PKU75203.1"/>
    </source>
</evidence>
<keyword evidence="8 11" id="KW-0862">Zinc</keyword>
<dbReference type="SMART" id="SM00184">
    <property type="entry name" value="RING"/>
    <property type="match status" value="1"/>
</dbReference>
<dbReference type="AlphaFoldDB" id="A0A2I0WHQ5"/>
<evidence type="ECO:0000313" key="15">
    <source>
        <dbReference type="Proteomes" id="UP000233837"/>
    </source>
</evidence>
<dbReference type="EMBL" id="KZ502631">
    <property type="protein sequence ID" value="PKU75203.1"/>
    <property type="molecule type" value="Genomic_DNA"/>
</dbReference>
<reference evidence="14 15" key="1">
    <citation type="journal article" date="2016" name="Sci. Rep.">
        <title>The Dendrobium catenatum Lindl. genome sequence provides insights into polysaccharide synthase, floral development and adaptive evolution.</title>
        <authorList>
            <person name="Zhang G.Q."/>
            <person name="Xu Q."/>
            <person name="Bian C."/>
            <person name="Tsai W.C."/>
            <person name="Yeh C.M."/>
            <person name="Liu K.W."/>
            <person name="Yoshida K."/>
            <person name="Zhang L.S."/>
            <person name="Chang S.B."/>
            <person name="Chen F."/>
            <person name="Shi Y."/>
            <person name="Su Y.Y."/>
            <person name="Zhang Y.Q."/>
            <person name="Chen L.J."/>
            <person name="Yin Y."/>
            <person name="Lin M."/>
            <person name="Huang H."/>
            <person name="Deng H."/>
            <person name="Wang Z.W."/>
            <person name="Zhu S.L."/>
            <person name="Zhao X."/>
            <person name="Deng C."/>
            <person name="Niu S.C."/>
            <person name="Huang J."/>
            <person name="Wang M."/>
            <person name="Liu G.H."/>
            <person name="Yang H.J."/>
            <person name="Xiao X.J."/>
            <person name="Hsiao Y.Y."/>
            <person name="Wu W.L."/>
            <person name="Chen Y.Y."/>
            <person name="Mitsuda N."/>
            <person name="Ohme-Takagi M."/>
            <person name="Luo Y.B."/>
            <person name="Van de Peer Y."/>
            <person name="Liu Z.J."/>
        </authorList>
    </citation>
    <scope>NUCLEOTIDE SEQUENCE [LARGE SCALE GENOMIC DNA]</scope>
    <source>
        <tissue evidence="14">The whole plant</tissue>
    </source>
</reference>
<feature type="domain" description="RING-type" evidence="13">
    <location>
        <begin position="32"/>
        <end position="73"/>
    </location>
</feature>
<evidence type="ECO:0000256" key="10">
    <source>
        <dbReference type="PROSITE-ProRule" id="PRU00175"/>
    </source>
</evidence>
<comment type="subcellular location">
    <subcellularLocation>
        <location evidence="2">Endomembrane system</location>
    </subcellularLocation>
    <subcellularLocation>
        <location evidence="11">Endoplasmic reticulum membrane</location>
        <topology evidence="11">Single-pass type IV membrane protein</topology>
    </subcellularLocation>
</comment>
<sequence>MLEITSSHLSLATEGSEKEAEEKNRCVTNFDCNVCFDIAKETIVTSCGHLFCWPCLYPWLHVHSDHKECPVCKRGVNEVNITSIYGSGKLN</sequence>
<keyword evidence="4 11" id="KW-0808">Transferase</keyword>
<evidence type="ECO:0000256" key="9">
    <source>
        <dbReference type="ARBA" id="ARBA00023136"/>
    </source>
</evidence>
<name>A0A2I0WHQ5_9ASPA</name>
<dbReference type="EC" id="2.3.2.27" evidence="11"/>
<dbReference type="Pfam" id="PF00097">
    <property type="entry name" value="zf-C3HC4"/>
    <property type="match status" value="1"/>
</dbReference>
<dbReference type="GO" id="GO:0061630">
    <property type="term" value="F:ubiquitin protein ligase activity"/>
    <property type="evidence" value="ECO:0007669"/>
    <property type="project" value="UniProtKB-UniRule"/>
</dbReference>
<dbReference type="InterPro" id="IPR045103">
    <property type="entry name" value="RNF5/RNF185-like"/>
</dbReference>
<evidence type="ECO:0000256" key="6">
    <source>
        <dbReference type="ARBA" id="ARBA00022771"/>
    </source>
</evidence>
<evidence type="ECO:0000259" key="13">
    <source>
        <dbReference type="PROSITE" id="PS50089"/>
    </source>
</evidence>
<dbReference type="GO" id="GO:0005789">
    <property type="term" value="C:endoplasmic reticulum membrane"/>
    <property type="evidence" value="ECO:0007669"/>
    <property type="project" value="UniProtKB-SubCell"/>
</dbReference>
<dbReference type="PROSITE" id="PS00518">
    <property type="entry name" value="ZF_RING_1"/>
    <property type="match status" value="1"/>
</dbReference>
<accession>A0A2I0WHQ5</accession>
<keyword evidence="15" id="KW-1185">Reference proteome</keyword>
<dbReference type="UniPathway" id="UPA00143"/>
<keyword evidence="7 11" id="KW-0833">Ubl conjugation pathway</keyword>